<keyword evidence="2" id="KW-0812">Transmembrane</keyword>
<gene>
    <name evidence="3" type="ORF">R3P38DRAFT_3292080</name>
</gene>
<accession>A0AAV9ZLE9</accession>
<comment type="caution">
    <text evidence="3">The sequence shown here is derived from an EMBL/GenBank/DDBJ whole genome shotgun (WGS) entry which is preliminary data.</text>
</comment>
<feature type="transmembrane region" description="Helical" evidence="2">
    <location>
        <begin position="141"/>
        <end position="162"/>
    </location>
</feature>
<organism evidence="3 4">
    <name type="scientific">Favolaschia claudopus</name>
    <dbReference type="NCBI Taxonomy" id="2862362"/>
    <lineage>
        <taxon>Eukaryota</taxon>
        <taxon>Fungi</taxon>
        <taxon>Dikarya</taxon>
        <taxon>Basidiomycota</taxon>
        <taxon>Agaricomycotina</taxon>
        <taxon>Agaricomycetes</taxon>
        <taxon>Agaricomycetidae</taxon>
        <taxon>Agaricales</taxon>
        <taxon>Marasmiineae</taxon>
        <taxon>Mycenaceae</taxon>
        <taxon>Favolaschia</taxon>
    </lineage>
</organism>
<dbReference type="AlphaFoldDB" id="A0AAV9ZLE9"/>
<evidence type="ECO:0000313" key="4">
    <source>
        <dbReference type="Proteomes" id="UP001362999"/>
    </source>
</evidence>
<name>A0AAV9ZLE9_9AGAR</name>
<reference evidence="3 4" key="1">
    <citation type="journal article" date="2024" name="J Genomics">
        <title>Draft genome sequencing and assembly of Favolaschia claudopus CIRM-BRFM 2984 isolated from oak limbs.</title>
        <authorList>
            <person name="Navarro D."/>
            <person name="Drula E."/>
            <person name="Chaduli D."/>
            <person name="Cazenave R."/>
            <person name="Ahrendt S."/>
            <person name="Wang J."/>
            <person name="Lipzen A."/>
            <person name="Daum C."/>
            <person name="Barry K."/>
            <person name="Grigoriev I.V."/>
            <person name="Favel A."/>
            <person name="Rosso M.N."/>
            <person name="Martin F."/>
        </authorList>
    </citation>
    <scope>NUCLEOTIDE SEQUENCE [LARGE SCALE GENOMIC DNA]</scope>
    <source>
        <strain evidence="3 4">CIRM-BRFM 2984</strain>
    </source>
</reference>
<dbReference type="Proteomes" id="UP001362999">
    <property type="component" value="Unassembled WGS sequence"/>
</dbReference>
<feature type="compositionally biased region" description="Polar residues" evidence="1">
    <location>
        <begin position="17"/>
        <end position="28"/>
    </location>
</feature>
<keyword evidence="2" id="KW-0472">Membrane</keyword>
<dbReference type="EMBL" id="JAWWNJ010000133">
    <property type="protein sequence ID" value="KAK6985018.1"/>
    <property type="molecule type" value="Genomic_DNA"/>
</dbReference>
<evidence type="ECO:0000256" key="1">
    <source>
        <dbReference type="SAM" id="MobiDB-lite"/>
    </source>
</evidence>
<evidence type="ECO:0000313" key="3">
    <source>
        <dbReference type="EMBL" id="KAK6985018.1"/>
    </source>
</evidence>
<protein>
    <submittedName>
        <fullName evidence="3">Uncharacterized protein</fullName>
    </submittedName>
</protein>
<keyword evidence="2" id="KW-1133">Transmembrane helix</keyword>
<keyword evidence="4" id="KW-1185">Reference proteome</keyword>
<feature type="region of interest" description="Disordered" evidence="1">
    <location>
        <begin position="1"/>
        <end position="34"/>
    </location>
</feature>
<evidence type="ECO:0000256" key="2">
    <source>
        <dbReference type="SAM" id="Phobius"/>
    </source>
</evidence>
<sequence>MLSTQVPRNMRSEHLNDNSLRQSNSTLGKSEAQRPGEVQYIRSIVKASTLASPYRRCRLRTPASLSRPNSAFSQPRSNLQYSEQSPIKDLRRDLPCYHPLRVIVLAVRHALLVSLTRPLSLSTLRFGILISRRTPIFARKAVTWVVAGGVLFLATLGQTASWTTLLTPNKIVIPTVTPLEGGEIDLNSSVFSTTHWQFYDSWNGTNGAYNLQNYMESALSSVVDTSGTASANSAAGHVSVLDFAGRVHVGSTGGRSDHVSQC</sequence>
<proteinExistence type="predicted"/>